<evidence type="ECO:0000313" key="5">
    <source>
        <dbReference type="Proteomes" id="UP000605970"/>
    </source>
</evidence>
<feature type="compositionally biased region" description="Polar residues" evidence="3">
    <location>
        <begin position="548"/>
        <end position="572"/>
    </location>
</feature>
<name>A0A8S9ZVY3_9BILA</name>
<dbReference type="InterPro" id="IPR036322">
    <property type="entry name" value="WD40_repeat_dom_sf"/>
</dbReference>
<accession>A0A8S9ZVY3</accession>
<organism evidence="4 5">
    <name type="scientific">Meloidogyne graminicola</name>
    <dbReference type="NCBI Taxonomy" id="189291"/>
    <lineage>
        <taxon>Eukaryota</taxon>
        <taxon>Metazoa</taxon>
        <taxon>Ecdysozoa</taxon>
        <taxon>Nematoda</taxon>
        <taxon>Chromadorea</taxon>
        <taxon>Rhabditida</taxon>
        <taxon>Tylenchina</taxon>
        <taxon>Tylenchomorpha</taxon>
        <taxon>Tylenchoidea</taxon>
        <taxon>Meloidogynidae</taxon>
        <taxon>Meloidogyninae</taxon>
        <taxon>Meloidogyne</taxon>
    </lineage>
</organism>
<dbReference type="SUPFAM" id="SSF50978">
    <property type="entry name" value="WD40 repeat-like"/>
    <property type="match status" value="1"/>
</dbReference>
<dbReference type="Pfam" id="PF00400">
    <property type="entry name" value="WD40"/>
    <property type="match status" value="1"/>
</dbReference>
<keyword evidence="1" id="KW-0853">WD repeat</keyword>
<dbReference type="Gene3D" id="2.130.10.10">
    <property type="entry name" value="YVTN repeat-like/Quinoprotein amine dehydrogenase"/>
    <property type="match status" value="1"/>
</dbReference>
<dbReference type="InterPro" id="IPR015943">
    <property type="entry name" value="WD40/YVTN_repeat-like_dom_sf"/>
</dbReference>
<dbReference type="InterPro" id="IPR051362">
    <property type="entry name" value="WD_repeat_creC_regulators"/>
</dbReference>
<reference evidence="4" key="1">
    <citation type="journal article" date="2020" name="Ecol. Evol.">
        <title>Genome structure and content of the rice root-knot nematode (Meloidogyne graminicola).</title>
        <authorList>
            <person name="Phan N.T."/>
            <person name="Danchin E.G.J."/>
            <person name="Klopp C."/>
            <person name="Perfus-Barbeoch L."/>
            <person name="Kozlowski D.K."/>
            <person name="Koutsovoulos G.D."/>
            <person name="Lopez-Roques C."/>
            <person name="Bouchez O."/>
            <person name="Zahm M."/>
            <person name="Besnard G."/>
            <person name="Bellafiore S."/>
        </authorList>
    </citation>
    <scope>NUCLEOTIDE SEQUENCE</scope>
    <source>
        <strain evidence="4">VN-18</strain>
    </source>
</reference>
<keyword evidence="2" id="KW-0677">Repeat</keyword>
<evidence type="ECO:0000256" key="3">
    <source>
        <dbReference type="SAM" id="MobiDB-lite"/>
    </source>
</evidence>
<protein>
    <recommendedName>
        <fullName evidence="6">WD_REPEATS_REGION domain-containing protein</fullName>
    </recommendedName>
</protein>
<evidence type="ECO:0000256" key="2">
    <source>
        <dbReference type="ARBA" id="ARBA00022737"/>
    </source>
</evidence>
<evidence type="ECO:0000256" key="1">
    <source>
        <dbReference type="ARBA" id="ARBA00022574"/>
    </source>
</evidence>
<comment type="caution">
    <text evidence="4">The sequence shown here is derived from an EMBL/GenBank/DDBJ whole genome shotgun (WGS) entry which is preliminary data.</text>
</comment>
<dbReference type="SMART" id="SM00320">
    <property type="entry name" value="WD40"/>
    <property type="match status" value="5"/>
</dbReference>
<sequence>MCYLMMHAPIYGYNTVVPEPINSVEQLPIRTNFSLPEGVYRQVANANEYFRTNRMPASMAGPVCNSPVRISFLKIPKKNINYVEEPLPSTSNKYIANSNSFNHYSSPLKSINYIERICLNIGREIYVFDYSGTTGMADTSKIVDKRVYKGTFPTCHDFNKVNVSSSSCLLLIGFSAGQIQLIDPQQKELPNSKLFNEERQIDRTAVTCLRWVPDGRSFFVASHASGNLYLYNDELDSSTVSPSYQVLKQGDCFTVFTCKSKVSRNPVYRWQIGNGAINSFEFSGSTSNFIATASQDGFLRIFNWRTMDLIGCMRSYFGGLLCLAWSPDMRYIATGGEDDLFSLYSVTENRVVCRGQGHKSWISEIAFDYYTSPIISSLSQNDVVYDESTMTDELLLSSTANTSLMVHTASCSSSIPNYSVFGEDNQEGEINSQFRLIYRVGTVGHDCQLCLWDISDDILLSNSCYSRTSRNLQDIQTEVSSPVGAFSPSISPLEINQRNNTTVIPIGIDNSITLPLKENGNALKSEKLKNGGGGRFKRLHKRGLSIGSRLTGNNDRNNRQNGISSSTGTHSVDGTLKREDCPSFSTKLFGTPQCPRIEEIPVIEPIFCKKVANGRLGSLHFREDCVVTSCQEDYICIWMRPNTNQHIRQLLKIFF</sequence>
<proteinExistence type="predicted"/>
<evidence type="ECO:0008006" key="6">
    <source>
        <dbReference type="Google" id="ProtNLM"/>
    </source>
</evidence>
<dbReference type="PANTHER" id="PTHR14107:SF16">
    <property type="entry name" value="AT02583P"/>
    <property type="match status" value="1"/>
</dbReference>
<gene>
    <name evidence="4" type="ORF">Mgra_00003263</name>
</gene>
<keyword evidence="5" id="KW-1185">Reference proteome</keyword>
<dbReference type="EMBL" id="JABEBT010000021">
    <property type="protein sequence ID" value="KAF7637297.1"/>
    <property type="molecule type" value="Genomic_DNA"/>
</dbReference>
<dbReference type="OrthoDB" id="3367at2759"/>
<feature type="region of interest" description="Disordered" evidence="3">
    <location>
        <begin position="547"/>
        <end position="576"/>
    </location>
</feature>
<evidence type="ECO:0000313" key="4">
    <source>
        <dbReference type="EMBL" id="KAF7637297.1"/>
    </source>
</evidence>
<dbReference type="AlphaFoldDB" id="A0A8S9ZVY3"/>
<dbReference type="Proteomes" id="UP000605970">
    <property type="component" value="Unassembled WGS sequence"/>
</dbReference>
<dbReference type="InterPro" id="IPR001680">
    <property type="entry name" value="WD40_rpt"/>
</dbReference>
<dbReference type="PANTHER" id="PTHR14107">
    <property type="entry name" value="WD REPEAT PROTEIN"/>
    <property type="match status" value="1"/>
</dbReference>